<evidence type="ECO:0000256" key="2">
    <source>
        <dbReference type="ARBA" id="ARBA00004138"/>
    </source>
</evidence>
<evidence type="ECO:0000256" key="9">
    <source>
        <dbReference type="ARBA" id="ARBA00022989"/>
    </source>
</evidence>
<dbReference type="Gene3D" id="2.120.10.30">
    <property type="entry name" value="TolB, C-terminal domain"/>
    <property type="match status" value="1"/>
</dbReference>
<evidence type="ECO:0000256" key="7">
    <source>
        <dbReference type="ARBA" id="ARBA00022729"/>
    </source>
</evidence>
<keyword evidence="11" id="KW-0472">Membrane</keyword>
<feature type="region of interest" description="Disordered" evidence="15">
    <location>
        <begin position="1218"/>
        <end position="1250"/>
    </location>
</feature>
<dbReference type="InterPro" id="IPR022409">
    <property type="entry name" value="PKD/Chitinase_dom"/>
</dbReference>
<feature type="region of interest" description="Disordered" evidence="15">
    <location>
        <begin position="2296"/>
        <end position="2325"/>
    </location>
</feature>
<evidence type="ECO:0000256" key="13">
    <source>
        <dbReference type="ARBA" id="ARBA00023273"/>
    </source>
</evidence>
<comment type="similarity">
    <text evidence="4">Belongs to the malectin family.</text>
</comment>
<feature type="compositionally biased region" description="Low complexity" evidence="15">
    <location>
        <begin position="1907"/>
        <end position="1923"/>
    </location>
</feature>
<dbReference type="InterPro" id="IPR008979">
    <property type="entry name" value="Galactose-bd-like_sf"/>
</dbReference>
<feature type="region of interest" description="Disordered" evidence="15">
    <location>
        <begin position="1901"/>
        <end position="1928"/>
    </location>
</feature>
<evidence type="ECO:0000256" key="4">
    <source>
        <dbReference type="ARBA" id="ARBA00009141"/>
    </source>
</evidence>
<dbReference type="InterPro" id="IPR013783">
    <property type="entry name" value="Ig-like_fold"/>
</dbReference>
<evidence type="ECO:0000313" key="18">
    <source>
        <dbReference type="Proteomes" id="UP001596145"/>
    </source>
</evidence>
<dbReference type="CDD" id="cd00146">
    <property type="entry name" value="PKD"/>
    <property type="match status" value="1"/>
</dbReference>
<dbReference type="SUPFAM" id="SSF49299">
    <property type="entry name" value="PKD domain"/>
    <property type="match status" value="1"/>
</dbReference>
<dbReference type="SMART" id="SM00089">
    <property type="entry name" value="PKD"/>
    <property type="match status" value="2"/>
</dbReference>
<keyword evidence="6" id="KW-0812">Transmembrane</keyword>
<protein>
    <submittedName>
        <fullName evidence="17">Malectin domain-containing carbohydrate-binding protein</fullName>
    </submittedName>
</protein>
<organism evidence="17 18">
    <name type="scientific">Halorubrum glutamatedens</name>
    <dbReference type="NCBI Taxonomy" id="2707018"/>
    <lineage>
        <taxon>Archaea</taxon>
        <taxon>Methanobacteriati</taxon>
        <taxon>Methanobacteriota</taxon>
        <taxon>Stenosarchaea group</taxon>
        <taxon>Halobacteria</taxon>
        <taxon>Halobacteriales</taxon>
        <taxon>Haloferacaceae</taxon>
        <taxon>Halorubrum</taxon>
    </lineage>
</organism>
<dbReference type="Gene3D" id="2.60.40.10">
    <property type="entry name" value="Immunoglobulins"/>
    <property type="match status" value="5"/>
</dbReference>
<feature type="compositionally biased region" description="Polar residues" evidence="15">
    <location>
        <begin position="1558"/>
        <end position="1571"/>
    </location>
</feature>
<dbReference type="GO" id="GO:0005737">
    <property type="term" value="C:cytoplasm"/>
    <property type="evidence" value="ECO:0007669"/>
    <property type="project" value="UniProtKB-SubCell"/>
</dbReference>
<dbReference type="InterPro" id="IPR035986">
    <property type="entry name" value="PKD_dom_sf"/>
</dbReference>
<evidence type="ECO:0000256" key="15">
    <source>
        <dbReference type="SAM" id="MobiDB-lite"/>
    </source>
</evidence>
<dbReference type="Pfam" id="PF11721">
    <property type="entry name" value="Malectin"/>
    <property type="match status" value="4"/>
</dbReference>
<dbReference type="Gene3D" id="2.60.120.430">
    <property type="entry name" value="Galactose-binding lectin"/>
    <property type="match status" value="5"/>
</dbReference>
<proteinExistence type="inferred from homology"/>
<accession>A0ABD5QWI8</accession>
<dbReference type="EMBL" id="JBHSKV010000024">
    <property type="protein sequence ID" value="MFC5136486.1"/>
    <property type="molecule type" value="Genomic_DNA"/>
</dbReference>
<evidence type="ECO:0000256" key="5">
    <source>
        <dbReference type="ARBA" id="ARBA00022490"/>
    </source>
</evidence>
<feature type="region of interest" description="Disordered" evidence="15">
    <location>
        <begin position="265"/>
        <end position="286"/>
    </location>
</feature>
<keyword evidence="8" id="KW-0256">Endoplasmic reticulum</keyword>
<evidence type="ECO:0000256" key="3">
    <source>
        <dbReference type="ARBA" id="ARBA00004496"/>
    </source>
</evidence>
<dbReference type="PANTHER" id="PTHR13460:SF0">
    <property type="entry name" value="MALECTIN"/>
    <property type="match status" value="1"/>
</dbReference>
<dbReference type="Pfam" id="PF17963">
    <property type="entry name" value="Big_9"/>
    <property type="match status" value="1"/>
</dbReference>
<dbReference type="InterPro" id="IPR011042">
    <property type="entry name" value="6-blade_b-propeller_TolB-like"/>
</dbReference>
<dbReference type="SUPFAM" id="SSF49785">
    <property type="entry name" value="Galactose-binding domain-like"/>
    <property type="match status" value="2"/>
</dbReference>
<dbReference type="PROSITE" id="PS50093">
    <property type="entry name" value="PKD"/>
    <property type="match status" value="1"/>
</dbReference>
<comment type="subcellular location">
    <subcellularLocation>
        <location evidence="2">Cell projection</location>
        <location evidence="2">Cilium</location>
    </subcellularLocation>
    <subcellularLocation>
        <location evidence="3">Cytoplasm</location>
    </subcellularLocation>
    <subcellularLocation>
        <location evidence="1">Endoplasmic reticulum membrane</location>
        <topology evidence="1">Single-pass type I membrane protein</topology>
    </subcellularLocation>
</comment>
<keyword evidence="7" id="KW-0732">Signal</keyword>
<feature type="compositionally biased region" description="Polar residues" evidence="15">
    <location>
        <begin position="1240"/>
        <end position="1250"/>
    </location>
</feature>
<dbReference type="SUPFAM" id="SSF49313">
    <property type="entry name" value="Cadherin-like"/>
    <property type="match status" value="2"/>
</dbReference>
<dbReference type="InterPro" id="IPR053879">
    <property type="entry name" value="HYDIN_VesB_CFA65-like_Ig"/>
</dbReference>
<feature type="compositionally biased region" description="Acidic residues" evidence="15">
    <location>
        <begin position="807"/>
        <end position="824"/>
    </location>
</feature>
<feature type="region of interest" description="Disordered" evidence="15">
    <location>
        <begin position="778"/>
        <end position="873"/>
    </location>
</feature>
<evidence type="ECO:0000313" key="17">
    <source>
        <dbReference type="EMBL" id="MFC5136486.1"/>
    </source>
</evidence>
<dbReference type="Proteomes" id="UP001596145">
    <property type="component" value="Unassembled WGS sequence"/>
</dbReference>
<dbReference type="InterPro" id="IPR021720">
    <property type="entry name" value="Malectin_dom"/>
</dbReference>
<feature type="compositionally biased region" description="Polar residues" evidence="15">
    <location>
        <begin position="1146"/>
        <end position="1162"/>
    </location>
</feature>
<evidence type="ECO:0000256" key="12">
    <source>
        <dbReference type="ARBA" id="ARBA00023180"/>
    </source>
</evidence>
<dbReference type="PANTHER" id="PTHR13460">
    <property type="match status" value="1"/>
</dbReference>
<evidence type="ECO:0000256" key="14">
    <source>
        <dbReference type="ARBA" id="ARBA00023277"/>
    </source>
</evidence>
<feature type="compositionally biased region" description="Polar residues" evidence="15">
    <location>
        <begin position="1540"/>
        <end position="1550"/>
    </location>
</feature>
<evidence type="ECO:0000256" key="6">
    <source>
        <dbReference type="ARBA" id="ARBA00022692"/>
    </source>
</evidence>
<dbReference type="Pfam" id="PF22352">
    <property type="entry name" value="K319L-like_PKD"/>
    <property type="match status" value="1"/>
</dbReference>
<dbReference type="InterPro" id="IPR000601">
    <property type="entry name" value="PKD_dom"/>
</dbReference>
<dbReference type="Pfam" id="PF22544">
    <property type="entry name" value="HYDIN_VesB_CFA65-like_Ig"/>
    <property type="match status" value="1"/>
</dbReference>
<feature type="compositionally biased region" description="Acidic residues" evidence="15">
    <location>
        <begin position="1226"/>
        <end position="1238"/>
    </location>
</feature>
<dbReference type="InterPro" id="IPR011041">
    <property type="entry name" value="Quinoprot_gluc/sorb_DH_b-prop"/>
</dbReference>
<keyword evidence="18" id="KW-1185">Reference proteome</keyword>
<evidence type="ECO:0000259" key="16">
    <source>
        <dbReference type="PROSITE" id="PS50093"/>
    </source>
</evidence>
<feature type="region of interest" description="Disordered" evidence="15">
    <location>
        <begin position="1103"/>
        <end position="1162"/>
    </location>
</feature>
<dbReference type="InterPro" id="IPR003599">
    <property type="entry name" value="Ig_sub"/>
</dbReference>
<dbReference type="SMART" id="SM00736">
    <property type="entry name" value="CADG"/>
    <property type="match status" value="2"/>
</dbReference>
<sequence length="2573" mass="267837">MAASGAGLGVGTAQAQQTGDVTYRVNAGGDTIPATTGPDWSGDYGQYVSGSTSTYSTDDSVSLDSSVPSGTPAEVFESELYGDQQWTFSEDVQSGQQYEVRLYFAEIYQTADNERLFDATVEGDQVLDAYDIHAEVGHDVGETKSYTVTPDDGDIEVDLTTVEDNAKISAIEIVESEPEPDTLGGPSSVDFGSVVVDGSDSETVTLTNLGDDGDPDITVDDLSIAGSDADEFSVGSASQTTLAPGESADVPVTFSPSDTDAKSATLEVSHSGSNSPLTVDLSGEGTSSIQPGFSKSKLQGFSAGSPTAIDFGPDGRAYVSTQGGTVYALDVERTDEDSYEVVNEVQIDAIKDIPNHDDFGNIDTGEGDRQITGLTVGGTADQPVVYVGSSDPEIDVGQDDDDTDTNSGAISRLTVDPGSDGPLEASDVEHDVLVLGLPRSEENHATNGLDLSADGDTMYVAQGGHTNKGAPGDNFGHTPEYALSAAVLEIDLAQIENDHQPKDLQDYDGDYPSLDFYYGIPTIQNDDDTDGDDLPFGGNDGINQAKLIENGPVQIYSPGYRNPYDLVLAESGQLYVSDHGPNGGWGGQPADANGDIVADAESVTNHPNEDGSFSTNDQLIAADEGEYGGHAAPIRANPTQADIYDADGNVKFDVNESNSPVPSSMVNPVEADYIPPTSGSPDPGAPAGSANTMEYEDGDKVLFGPTGGTAEYTASNFGGAMEGDILQVELGGDVERVELSADGQTATSSETIFNTGGPLGIATQDDDEAFAGTVWTANHGGSDVTVFEPDDYDGTDNGDQCTGADDSSLDEDGDGYDNADEIDAGTDPCSSSSTPVDFDDDESNLNDPDDDNDGLNDTEDPFAVDPDNGVDTTAPVEYDLSELSLFGENGQGWTGVMTNGQDDYQDLYDPTNMTVGGAAEVLTVEEVPPGDAYSDTNDQQYGFQFGVDTPDEPFVVETTVASFPENPEDFQSAGLQIGTGDQSNYVKLVAAANGGDGGVEFAKEVDDSFDGQMTDESAVVGGTTTLRMTVDPTTDPAPDNGVDEVNVTAEYEIDGTTTEVGSVAMPASWLDTADGVAPAVGVISTSNGADSSFAATWTDVSVDYVTPPENQPPTADAGDDRTVDEGDSVTLDASGSDDPDGDQLGYTWTQTAGPDAGLSQSDGETTTFTAPEVDADETLTFEVSVSDGEDSDTDTVNVTVQDTDVAAGEVVHRVNAGGSELGAIDDGPDWSSDTDGEPSEFTNVDESGSNTYDTVDTITLDDSVPSSTPASAFQTERWDPNATIGTDADAPEMEWNLPAQSGQTYEVRLYFAEIFLEEGNNLESQGPREFDVVLEGQTVLDDYNIHDQYGHDVGAMESFEVTPSDDDINVTFLHEAENPKISAIEVVSVEEDDEPDEMTVAEAVASSGDGDDSTISLQEIQTAIDWWSTGTEVPNTGGETISLQEIQQLIDTWSTGETVGDGNEGPTASFTYSPDSPGAGQQVSFDASGSSDDGTIGSYEWDFDGDGETDATGEQVTNTFDAAGDYDVELTVTDDDGATDSATETVSVDESTADPGSASVSVTPDSGTEASTYGGGSFTVENTGDQEISSVTFDLSSGAMPDMVWDPDGTAGDQAAKGLVIDSESGDGVGVVSTADDDVFSQPHNGVNGSDGYDVLTVEFTDFGPGESVSFSADNDPTSIKDASISSQEAGPVSGLELARSTVSAEYADGSVQETQLFGDGSAGGAQATLDDSVASAPSIGVQAVDLDDGALRDHHSAATVSEADQTVIVTGEPDETVTLLHFEAELELDDVPEYDGTPGYDIEAYEANKIENVDYQTVTLDSNGEAEVPVTLLNTTDVGGYNHLVATHGEPGSDTGLDSNVVVLKYEESADDGGDDGGATSFAVNAGGSEYTAVDGTEFQADTDFDGGTSFTTGGAGTPSAPEISNTDDDELYYTERYGNFSYDTPLEDGDYEVTLHFAELYQGVANDGGEGDRLFDVSIEGQQVLDSYDIYAEAGGPHAATQETFTAEVTDGELNAEFTTVENNAKVSAIEVEPIDDGGDDNAAPTLDTIDDQTVTEGDSTTVQVNATDADDDPLALSADGPDFVGLTDNGDGTGTLDAAPQDGDAGTYTVNVTADDSTDQTTESFQLMVESSSTGDEPVYAVNAGGTEYTAADGTTYVADTEFGGAFSGSEGTTDISQDIGNTQDDSLYQSERYGDPLSYSMPVEDGTYEVTLQFAEIYHGVDGGNAGGGEGDRVFNVSVEGEQVLSNYDIYADVGALNATEKTFTVEVTDGELDIDLDASEDFGKISAFTVSEADSSDDGGDDNAAPTVDTIDGQTVTEGDSTTVQVTASDADGDSLTLSADGPDFVGLTDNGDGTGTLDVAPQDGGAGTYTVNVTADDGTDQTTESFEVTVEEAEPQTLHRVNAGEGTTVNATDDGPDWTGVEDTSSPYLASVAAADNNYCAGDEISPDGTVPSSTPDGVWDCERYGNMTWEFSVNSGEEVDVRLHLGNSYPGADGQGDRQFNASVEGQQVLTQYDPVADVGHATGTMKNFTVTDDGDGAITVEFEQGAAENPEVRAIEIVETEENTE</sequence>
<keyword evidence="9" id="KW-1133">Transmembrane helix</keyword>
<feature type="domain" description="PKD" evidence="16">
    <location>
        <begin position="1466"/>
        <end position="1548"/>
    </location>
</feature>
<evidence type="ECO:0000256" key="1">
    <source>
        <dbReference type="ARBA" id="ARBA00004115"/>
    </source>
</evidence>
<dbReference type="Pfam" id="PF18911">
    <property type="entry name" value="PKD_4"/>
    <property type="match status" value="1"/>
</dbReference>
<dbReference type="NCBIfam" id="NF012200">
    <property type="entry name" value="choice_anch_D"/>
    <property type="match status" value="1"/>
</dbReference>
<keyword evidence="10" id="KW-0969">Cilium</keyword>
<feature type="region of interest" description="Disordered" evidence="15">
    <location>
        <begin position="675"/>
        <end position="707"/>
    </location>
</feature>
<feature type="region of interest" description="Disordered" evidence="15">
    <location>
        <begin position="1533"/>
        <end position="1582"/>
    </location>
</feature>
<dbReference type="InterPro" id="IPR006644">
    <property type="entry name" value="Cadg"/>
</dbReference>
<gene>
    <name evidence="17" type="ORF">ACFPJA_17400</name>
</gene>
<reference evidence="17 18" key="1">
    <citation type="journal article" date="2019" name="Int. J. Syst. Evol. Microbiol.">
        <title>The Global Catalogue of Microorganisms (GCM) 10K type strain sequencing project: providing services to taxonomists for standard genome sequencing and annotation.</title>
        <authorList>
            <consortium name="The Broad Institute Genomics Platform"/>
            <consortium name="The Broad Institute Genome Sequencing Center for Infectious Disease"/>
            <person name="Wu L."/>
            <person name="Ma J."/>
        </authorList>
    </citation>
    <scope>NUCLEOTIDE SEQUENCE [LARGE SCALE GENOMIC DNA]</scope>
    <source>
        <strain evidence="17 18">CGMCC 1.16026</strain>
    </source>
</reference>
<dbReference type="SMART" id="SM00409">
    <property type="entry name" value="IG"/>
    <property type="match status" value="3"/>
</dbReference>
<name>A0ABD5QWI8_9EURY</name>
<keyword evidence="12" id="KW-0325">Glycoprotein</keyword>
<evidence type="ECO:0000256" key="11">
    <source>
        <dbReference type="ARBA" id="ARBA00023136"/>
    </source>
</evidence>
<keyword evidence="14" id="KW-0119">Carbohydrate metabolism</keyword>
<evidence type="ECO:0000256" key="10">
    <source>
        <dbReference type="ARBA" id="ARBA00023069"/>
    </source>
</evidence>
<feature type="region of interest" description="Disordered" evidence="15">
    <location>
        <begin position="24"/>
        <end position="43"/>
    </location>
</feature>
<feature type="region of interest" description="Disordered" evidence="15">
    <location>
        <begin position="1455"/>
        <end position="1492"/>
    </location>
</feature>
<comment type="caution">
    <text evidence="17">The sequence shown here is derived from an EMBL/GenBank/DDBJ whole genome shotgun (WGS) entry which is preliminary data.</text>
</comment>
<evidence type="ECO:0000256" key="8">
    <source>
        <dbReference type="ARBA" id="ARBA00022824"/>
    </source>
</evidence>
<keyword evidence="13" id="KW-0966">Cell projection</keyword>
<dbReference type="InterPro" id="IPR039155">
    <property type="entry name" value="MLEC"/>
</dbReference>
<feature type="compositionally biased region" description="Acidic residues" evidence="15">
    <location>
        <begin position="837"/>
        <end position="862"/>
    </location>
</feature>
<feature type="compositionally biased region" description="Polar residues" evidence="15">
    <location>
        <begin position="266"/>
        <end position="277"/>
    </location>
</feature>
<dbReference type="SUPFAM" id="SSF50952">
    <property type="entry name" value="Soluble quinoprotein glucose dehydrogenase"/>
    <property type="match status" value="1"/>
</dbReference>
<dbReference type="InterPro" id="IPR015919">
    <property type="entry name" value="Cadherin-like_sf"/>
</dbReference>
<feature type="compositionally biased region" description="Polar residues" evidence="15">
    <location>
        <begin position="1466"/>
        <end position="1492"/>
    </location>
</feature>
<keyword evidence="5" id="KW-0963">Cytoplasm</keyword>